<gene>
    <name evidence="3" type="ORF">MNBD_ALPHA02-520</name>
</gene>
<dbReference type="EMBL" id="UOED01000046">
    <property type="protein sequence ID" value="VAV89542.1"/>
    <property type="molecule type" value="Genomic_DNA"/>
</dbReference>
<organism evidence="3">
    <name type="scientific">hydrothermal vent metagenome</name>
    <dbReference type="NCBI Taxonomy" id="652676"/>
    <lineage>
        <taxon>unclassified sequences</taxon>
        <taxon>metagenomes</taxon>
        <taxon>ecological metagenomes</taxon>
    </lineage>
</organism>
<evidence type="ECO:0000259" key="2">
    <source>
        <dbReference type="SMART" id="SM00226"/>
    </source>
</evidence>
<dbReference type="PANTHER" id="PTHR43428">
    <property type="entry name" value="ARSENATE REDUCTASE"/>
    <property type="match status" value="1"/>
</dbReference>
<evidence type="ECO:0000313" key="3">
    <source>
        <dbReference type="EMBL" id="VAV89542.1"/>
    </source>
</evidence>
<dbReference type="SMART" id="SM00226">
    <property type="entry name" value="LMWPc"/>
    <property type="match status" value="1"/>
</dbReference>
<accession>A0A3B0RBA1</accession>
<dbReference type="AlphaFoldDB" id="A0A3B0RBA1"/>
<dbReference type="SUPFAM" id="SSF52788">
    <property type="entry name" value="Phosphotyrosine protein phosphatases I"/>
    <property type="match status" value="1"/>
</dbReference>
<keyword evidence="3" id="KW-0560">Oxidoreductase</keyword>
<name>A0A3B0RBA1_9ZZZZ</name>
<sequence>MLLNAATDNRFSLLVLCTGNSARSIMAEALFRQEAGDCFNVHSAGSQPTGRVNPYALEQISVLDIDFEPRSKSWAEFDGAVAGPLDFVITVCGNAAQEICPCFAGSPRHIHWGLPDPAAAADADKRRAFADCFTALQSRIQQLTRQIKPEMSVENIFRLMQNLGDEK</sequence>
<reference evidence="3" key="1">
    <citation type="submission" date="2018-06" db="EMBL/GenBank/DDBJ databases">
        <authorList>
            <person name="Zhirakovskaya E."/>
        </authorList>
    </citation>
    <scope>NUCLEOTIDE SEQUENCE</scope>
</reference>
<dbReference type="Pfam" id="PF01451">
    <property type="entry name" value="LMWPc"/>
    <property type="match status" value="1"/>
</dbReference>
<keyword evidence="1" id="KW-0059">Arsenical resistance</keyword>
<dbReference type="EC" id="1.20.4.4" evidence="3"/>
<dbReference type="GO" id="GO:0046685">
    <property type="term" value="P:response to arsenic-containing substance"/>
    <property type="evidence" value="ECO:0007669"/>
    <property type="project" value="UniProtKB-KW"/>
</dbReference>
<dbReference type="InterPro" id="IPR023485">
    <property type="entry name" value="Ptyr_pPase"/>
</dbReference>
<proteinExistence type="predicted"/>
<evidence type="ECO:0000256" key="1">
    <source>
        <dbReference type="ARBA" id="ARBA00022849"/>
    </source>
</evidence>
<dbReference type="InterPro" id="IPR036196">
    <property type="entry name" value="Ptyr_pPase_sf"/>
</dbReference>
<protein>
    <submittedName>
        <fullName evidence="3">Arsenate reductase thioredoxin-coupled, LMWP family</fullName>
        <ecNumber evidence="3">1.20.4.4</ecNumber>
    </submittedName>
</protein>
<dbReference type="Gene3D" id="3.40.50.2300">
    <property type="match status" value="1"/>
</dbReference>
<dbReference type="PANTHER" id="PTHR43428:SF1">
    <property type="entry name" value="ARSENATE REDUCTASE"/>
    <property type="match status" value="1"/>
</dbReference>
<feature type="domain" description="Phosphotyrosine protein phosphatase I" evidence="2">
    <location>
        <begin position="11"/>
        <end position="146"/>
    </location>
</feature>
<dbReference type="GO" id="GO:0030612">
    <property type="term" value="F:arsenate reductase (thioredoxin) activity"/>
    <property type="evidence" value="ECO:0007669"/>
    <property type="project" value="UniProtKB-EC"/>
</dbReference>
<dbReference type="CDD" id="cd16345">
    <property type="entry name" value="LMWP_ArsC"/>
    <property type="match status" value="1"/>
</dbReference>